<protein>
    <recommendedName>
        <fullName evidence="3">Phage protein</fullName>
    </recommendedName>
</protein>
<reference evidence="1 2" key="1">
    <citation type="submission" date="2020-04" db="EMBL/GenBank/DDBJ databases">
        <title>Staphylococcus species from domestic dog.</title>
        <authorList>
            <person name="Paterson G.K."/>
        </authorList>
    </citation>
    <scope>NUCLEOTIDE SEQUENCE [LARGE SCALE GENOMIC DNA]</scope>
    <source>
        <strain evidence="1 2">H16/1A</strain>
    </source>
</reference>
<proteinExistence type="predicted"/>
<organism evidence="1 2">
    <name type="scientific">Staphylococcus canis</name>
    <dbReference type="NCBI Taxonomy" id="2724942"/>
    <lineage>
        <taxon>Bacteria</taxon>
        <taxon>Bacillati</taxon>
        <taxon>Bacillota</taxon>
        <taxon>Bacilli</taxon>
        <taxon>Bacillales</taxon>
        <taxon>Staphylococcaceae</taxon>
        <taxon>Staphylococcus</taxon>
    </lineage>
</organism>
<sequence>MFNLYNERKEALVVVQKLDDYYRVKGLSGGQLEFVDDEVEDIETFKNTFGLLSYEELGQIDMNELLTF</sequence>
<dbReference type="RefSeq" id="WP_198617964.1">
    <property type="nucleotide sequence ID" value="NZ_JABANU010000013.1"/>
</dbReference>
<dbReference type="EMBL" id="JABANU010000013">
    <property type="protein sequence ID" value="MBI5975184.1"/>
    <property type="molecule type" value="Genomic_DNA"/>
</dbReference>
<comment type="caution">
    <text evidence="1">The sequence shown here is derived from an EMBL/GenBank/DDBJ whole genome shotgun (WGS) entry which is preliminary data.</text>
</comment>
<evidence type="ECO:0000313" key="2">
    <source>
        <dbReference type="Proteomes" id="UP000751852"/>
    </source>
</evidence>
<accession>A0ABS0TBR3</accession>
<evidence type="ECO:0000313" key="1">
    <source>
        <dbReference type="EMBL" id="MBI5975184.1"/>
    </source>
</evidence>
<dbReference type="Proteomes" id="UP000751852">
    <property type="component" value="Unassembled WGS sequence"/>
</dbReference>
<gene>
    <name evidence="1" type="ORF">HHH54_06155</name>
</gene>
<name>A0ABS0TBR3_9STAP</name>
<keyword evidence="2" id="KW-1185">Reference proteome</keyword>
<evidence type="ECO:0008006" key="3">
    <source>
        <dbReference type="Google" id="ProtNLM"/>
    </source>
</evidence>